<protein>
    <submittedName>
        <fullName evidence="2">Coiled-coil domain-containing protein 28A-like</fullName>
    </submittedName>
</protein>
<dbReference type="PANTHER" id="PTHR13400:SF4">
    <property type="entry name" value="COILED-COIL DOMAIN-CONTAINING PROTEIN 28A-LIKE PROTEIN"/>
    <property type="match status" value="1"/>
</dbReference>
<gene>
    <name evidence="2" type="primary">Ccdc28a</name>
</gene>
<accession>A0A6F9D9D2</accession>
<dbReference type="Pfam" id="PF13270">
    <property type="entry name" value="CCDC28"/>
    <property type="match status" value="1"/>
</dbReference>
<evidence type="ECO:0000313" key="2">
    <source>
        <dbReference type="EMBL" id="CAB3228529.1"/>
    </source>
</evidence>
<dbReference type="PANTHER" id="PTHR13400">
    <property type="entry name" value="CHEMOKINE C-C MOTIF RECEPTOR 1"/>
    <property type="match status" value="1"/>
</dbReference>
<dbReference type="EMBL" id="LR783673">
    <property type="protein sequence ID" value="CAB3228529.1"/>
    <property type="molecule type" value="mRNA"/>
</dbReference>
<evidence type="ECO:0000256" key="1">
    <source>
        <dbReference type="SAM" id="MobiDB-lite"/>
    </source>
</evidence>
<feature type="region of interest" description="Disordered" evidence="1">
    <location>
        <begin position="1"/>
        <end position="31"/>
    </location>
</feature>
<organism evidence="2">
    <name type="scientific">Phallusia mammillata</name>
    <dbReference type="NCBI Taxonomy" id="59560"/>
    <lineage>
        <taxon>Eukaryota</taxon>
        <taxon>Metazoa</taxon>
        <taxon>Chordata</taxon>
        <taxon>Tunicata</taxon>
        <taxon>Ascidiacea</taxon>
        <taxon>Phlebobranchia</taxon>
        <taxon>Ascidiidae</taxon>
        <taxon>Phallusia</taxon>
    </lineage>
</organism>
<dbReference type="InterPro" id="IPR025271">
    <property type="entry name" value="CCDC28"/>
</dbReference>
<sequence>MAERKQHAKILRTQPTMQSVPEEGVPSSQGNCSFPDMQLMKQDLQDLLFAFRSGKIKAFGDDNVIQKMENIRSKQGKLARLHFGLDSQIDYNDAEDSPANQKQRQENMSTLLENLEDLSSTIKSLNTSATTSGKSN</sequence>
<proteinExistence type="evidence at transcript level"/>
<dbReference type="AlphaFoldDB" id="A0A6F9D9D2"/>
<feature type="compositionally biased region" description="Basic residues" evidence="1">
    <location>
        <begin position="1"/>
        <end position="10"/>
    </location>
</feature>
<reference evidence="2" key="1">
    <citation type="submission" date="2020-04" db="EMBL/GenBank/DDBJ databases">
        <authorList>
            <person name="Neveu A P."/>
        </authorList>
    </citation>
    <scope>NUCLEOTIDE SEQUENCE</scope>
    <source>
        <tissue evidence="2">Whole embryo</tissue>
    </source>
</reference>
<name>A0A6F9D9D2_9ASCI</name>